<evidence type="ECO:0000259" key="5">
    <source>
        <dbReference type="Pfam" id="PF20009"/>
    </source>
</evidence>
<dbReference type="InterPro" id="IPR024079">
    <property type="entry name" value="MetalloPept_cat_dom_sf"/>
</dbReference>
<accession>A0ABW3JTS0</accession>
<gene>
    <name evidence="6" type="ORF">ACFQ1U_11030</name>
</gene>
<organism evidence="6 7">
    <name type="scientific">Tenacibaculum geojense</name>
    <dbReference type="NCBI Taxonomy" id="915352"/>
    <lineage>
        <taxon>Bacteria</taxon>
        <taxon>Pseudomonadati</taxon>
        <taxon>Bacteroidota</taxon>
        <taxon>Flavobacteriia</taxon>
        <taxon>Flavobacteriales</taxon>
        <taxon>Flavobacteriaceae</taxon>
        <taxon>Tenacibaculum</taxon>
    </lineage>
</organism>
<dbReference type="RefSeq" id="WP_386108300.1">
    <property type="nucleotide sequence ID" value="NZ_JBHTJR010000051.1"/>
</dbReference>
<dbReference type="NCBIfam" id="TIGR04183">
    <property type="entry name" value="Por_Secre_tail"/>
    <property type="match status" value="1"/>
</dbReference>
<dbReference type="SUPFAM" id="SSF49265">
    <property type="entry name" value="Fibronectin type III"/>
    <property type="match status" value="1"/>
</dbReference>
<dbReference type="Pfam" id="PF13583">
    <property type="entry name" value="Reprolysin_4"/>
    <property type="match status" value="1"/>
</dbReference>
<evidence type="ECO:0000313" key="7">
    <source>
        <dbReference type="Proteomes" id="UP001597062"/>
    </source>
</evidence>
<proteinExistence type="predicted"/>
<keyword evidence="1 3" id="KW-0732">Signal</keyword>
<dbReference type="InterPro" id="IPR036116">
    <property type="entry name" value="FN3_sf"/>
</dbReference>
<evidence type="ECO:0000313" key="6">
    <source>
        <dbReference type="EMBL" id="MFD0993739.1"/>
    </source>
</evidence>
<feature type="chain" id="PRO_5046047062" evidence="3">
    <location>
        <begin position="20"/>
        <end position="1098"/>
    </location>
</feature>
<dbReference type="SUPFAM" id="SSF55486">
    <property type="entry name" value="Metalloproteases ('zincins'), catalytic domain"/>
    <property type="match status" value="1"/>
</dbReference>
<evidence type="ECO:0000256" key="1">
    <source>
        <dbReference type="ARBA" id="ARBA00022729"/>
    </source>
</evidence>
<dbReference type="InterPro" id="IPR013783">
    <property type="entry name" value="Ig-like_fold"/>
</dbReference>
<dbReference type="Pfam" id="PF18962">
    <property type="entry name" value="Por_Secre_tail"/>
    <property type="match status" value="1"/>
</dbReference>
<feature type="domain" description="GEVED" evidence="5">
    <location>
        <begin position="927"/>
        <end position="1003"/>
    </location>
</feature>
<sequence>MKKITFFYLCLLVSFTVSSQQVWNKTNETGKTLGISTSKFDPENSSTYNLDFNKFKLIIANSLKNGKTQGKNIQIPNEKGNLETFEIFENSVFAPSLAAKYPEIKSYIGHNKKTGAILRMSVSPKGVQTMVNYKNKPTIFMQPIEGETTKYIVYNRLSKVNLPKEDFICSTADELVESDNNLNSLSRDANDQTLRTFRIAISVNGEYTTYHGGTVEGALAAINATMTRVNAVFETDMAVRFEVQDFPQLIYLDAETDPYSESLSAWNVELQNTLSSTIGNSAYDIGHMFGASGGGGNAGCIGCVCVDDDITDNSDRNKGSGITSPANGRPEGDTFDIDYVAHEIGHQMGANHTFSHQTEGTGVNAEPGSGSTIMGYAGITSSNVQQNSDDYFHYHSIRQILTNLESKTCWQNNSPITLVNNPPIANAGNNYTIPAGTAYVLRGTATDNDSGDNLTYCWEQIDNGRVTRDIFGPTSTEGAQARSLYPSSNPDRYIPKLSRVIAGQLIESNPNSGDDWETVSEVSRDLNWALTVRDRMPTATGLGGQSSYDLMTISVDDSAGPFIVTSQSTNETWNVGATKIVTWNVAGTNSGSINAQTVNIKLSTDGGLTFPLTLASNIANNGSYDVVVPDTGSDSNQARIMVEANDNIFYAVNSSNFTIEKQDFIFSVDTPEQNICLPVNEVQYSFIYKTFNGFNSNTVFSASNLPSGSVASFNPVSASENNTPVTVTITTQNINTGNYNISLVGTSGTITNSESVFLNVYDNNFEVPTLTSPNNNSNNISLQPEFSWVNDVNAQFYEIQVATDSNFTNVIIADTSLNNQFTPSLALQNSTTYYWRIKPINDCGEGDYSAIFSFSTINCSACESSGNTSYATSTTQVTFNTINNSSAKENGAYSDFTSISTTIARESSHELSINVNTDGNYTTHTLVWIDWNQDCNFDDANESFDLGEATNVANGTTNLSNLIVTVPVDAVLGNTVMRVSTRYNSDPTSCQNGYDGEVEDYTIIVDRGASVEDFSFGNFNLYPNPSSGLMKLRFEKASNDNVNISIFDIRGREVKTEIYNDNSTIFSQELDYSSLSSGLYILQIKNGGKQTSRKIIIE</sequence>
<evidence type="ECO:0000256" key="3">
    <source>
        <dbReference type="SAM" id="SignalP"/>
    </source>
</evidence>
<evidence type="ECO:0000256" key="2">
    <source>
        <dbReference type="SAM" id="MobiDB-lite"/>
    </source>
</evidence>
<reference evidence="7" key="1">
    <citation type="journal article" date="2019" name="Int. J. Syst. Evol. Microbiol.">
        <title>The Global Catalogue of Microorganisms (GCM) 10K type strain sequencing project: providing services to taxonomists for standard genome sequencing and annotation.</title>
        <authorList>
            <consortium name="The Broad Institute Genomics Platform"/>
            <consortium name="The Broad Institute Genome Sequencing Center for Infectious Disease"/>
            <person name="Wu L."/>
            <person name="Ma J."/>
        </authorList>
    </citation>
    <scope>NUCLEOTIDE SEQUENCE [LARGE SCALE GENOMIC DNA]</scope>
    <source>
        <strain evidence="7">CCUG 60527</strain>
    </source>
</reference>
<keyword evidence="7" id="KW-1185">Reference proteome</keyword>
<dbReference type="Gene3D" id="3.40.390.10">
    <property type="entry name" value="Collagenase (Catalytic Domain)"/>
    <property type="match status" value="1"/>
</dbReference>
<evidence type="ECO:0000259" key="4">
    <source>
        <dbReference type="Pfam" id="PF18962"/>
    </source>
</evidence>
<feature type="region of interest" description="Disordered" evidence="2">
    <location>
        <begin position="314"/>
        <end position="333"/>
    </location>
</feature>
<dbReference type="Pfam" id="PF20009">
    <property type="entry name" value="GEVED"/>
    <property type="match status" value="1"/>
</dbReference>
<feature type="domain" description="Secretion system C-terminal sorting" evidence="4">
    <location>
        <begin position="1021"/>
        <end position="1097"/>
    </location>
</feature>
<name>A0ABW3JTS0_9FLAO</name>
<dbReference type="Proteomes" id="UP001597062">
    <property type="component" value="Unassembled WGS sequence"/>
</dbReference>
<protein>
    <submittedName>
        <fullName evidence="6">Reprolysin-like metallopeptidase</fullName>
    </submittedName>
</protein>
<dbReference type="EMBL" id="JBHTJR010000051">
    <property type="protein sequence ID" value="MFD0993739.1"/>
    <property type="molecule type" value="Genomic_DNA"/>
</dbReference>
<feature type="signal peptide" evidence="3">
    <location>
        <begin position="1"/>
        <end position="19"/>
    </location>
</feature>
<dbReference type="InterPro" id="IPR026444">
    <property type="entry name" value="Secre_tail"/>
</dbReference>
<dbReference type="Gene3D" id="2.60.40.10">
    <property type="entry name" value="Immunoglobulins"/>
    <property type="match status" value="2"/>
</dbReference>
<dbReference type="InterPro" id="IPR045474">
    <property type="entry name" value="GEVED"/>
</dbReference>
<comment type="caution">
    <text evidence="6">The sequence shown here is derived from an EMBL/GenBank/DDBJ whole genome shotgun (WGS) entry which is preliminary data.</text>
</comment>